<proteinExistence type="predicted"/>
<dbReference type="Gene3D" id="3.30.70.1070">
    <property type="entry name" value="Sporulation related repeat"/>
    <property type="match status" value="1"/>
</dbReference>
<evidence type="ECO:0000313" key="5">
    <source>
        <dbReference type="Proteomes" id="UP000053070"/>
    </source>
</evidence>
<organism evidence="4 5">
    <name type="scientific">Aurantiacibacter gangjinensis</name>
    <dbReference type="NCBI Taxonomy" id="502682"/>
    <lineage>
        <taxon>Bacteria</taxon>
        <taxon>Pseudomonadati</taxon>
        <taxon>Pseudomonadota</taxon>
        <taxon>Alphaproteobacteria</taxon>
        <taxon>Sphingomonadales</taxon>
        <taxon>Erythrobacteraceae</taxon>
        <taxon>Aurantiacibacter</taxon>
    </lineage>
</organism>
<dbReference type="AlphaFoldDB" id="A0A0G9MWL2"/>
<evidence type="ECO:0000259" key="3">
    <source>
        <dbReference type="Pfam" id="PF05036"/>
    </source>
</evidence>
<gene>
    <name evidence="4" type="ORF">AAW01_02625</name>
</gene>
<feature type="region of interest" description="Disordered" evidence="1">
    <location>
        <begin position="156"/>
        <end position="197"/>
    </location>
</feature>
<dbReference type="InterPro" id="IPR036680">
    <property type="entry name" value="SPOR-like_sf"/>
</dbReference>
<dbReference type="GO" id="GO:0009279">
    <property type="term" value="C:cell outer membrane"/>
    <property type="evidence" value="ECO:0007669"/>
    <property type="project" value="TreeGrafter"/>
</dbReference>
<sequence>MPPAQVAVPVQNGPSADYPITIGPAYTIDGVTYTPADVLNYDEVGYLTTDAGAMGFTAAHHTLPVPSYVEVTSLDTGRTVLLRVERRGPMASNHLIALSPAALAQLGASADAPVRVRRVNPPEEQRAMLRGGDAAPLRMDTPMSLVTVLRRRLPPSGSASLAADRAAPQPLETAEVEPSTAQTMELPRSERSAANENTAEVAVNDNPDAELGETESFETVFAESEIVEPIDAAEETPVEEPVAIVTVTPEAEGRFSVQAATFSSQDNARRAAAALGGTVIPAGEYFRVRTGPFATRGEAEASLANVRRAGYSDARILTSG</sequence>
<dbReference type="SUPFAM" id="SSF110997">
    <property type="entry name" value="Sporulation related repeat"/>
    <property type="match status" value="1"/>
</dbReference>
<dbReference type="Gene3D" id="2.40.40.10">
    <property type="entry name" value="RlpA-like domain"/>
    <property type="match status" value="1"/>
</dbReference>
<dbReference type="Proteomes" id="UP000053070">
    <property type="component" value="Unassembled WGS sequence"/>
</dbReference>
<dbReference type="PATRIC" id="fig|502682.8.peg.535"/>
<dbReference type="InterPro" id="IPR036908">
    <property type="entry name" value="RlpA-like_sf"/>
</dbReference>
<feature type="domain" description="RlpA-like protein double-psi beta-barrel" evidence="2">
    <location>
        <begin position="56"/>
        <end position="114"/>
    </location>
</feature>
<dbReference type="InterPro" id="IPR007730">
    <property type="entry name" value="SPOR-like_dom"/>
</dbReference>
<comment type="caution">
    <text evidence="4">The sequence shown here is derived from an EMBL/GenBank/DDBJ whole genome shotgun (WGS) entry which is preliminary data.</text>
</comment>
<dbReference type="InterPro" id="IPR009009">
    <property type="entry name" value="RlpA-like_DPBB"/>
</dbReference>
<accession>A0A0G9MWL2</accession>
<evidence type="ECO:0000259" key="2">
    <source>
        <dbReference type="Pfam" id="PF03330"/>
    </source>
</evidence>
<evidence type="ECO:0000256" key="1">
    <source>
        <dbReference type="SAM" id="MobiDB-lite"/>
    </source>
</evidence>
<dbReference type="Pfam" id="PF03330">
    <property type="entry name" value="DPBB_1"/>
    <property type="match status" value="1"/>
</dbReference>
<evidence type="ECO:0000313" key="4">
    <source>
        <dbReference type="EMBL" id="KLE33628.1"/>
    </source>
</evidence>
<dbReference type="CDD" id="cd22268">
    <property type="entry name" value="DPBB_RlpA-like"/>
    <property type="match status" value="1"/>
</dbReference>
<dbReference type="EMBL" id="LBHC01000001">
    <property type="protein sequence ID" value="KLE33628.1"/>
    <property type="molecule type" value="Genomic_DNA"/>
</dbReference>
<keyword evidence="5" id="KW-1185">Reference proteome</keyword>
<reference evidence="4 5" key="1">
    <citation type="submission" date="2015-04" db="EMBL/GenBank/DDBJ databases">
        <title>The draft genome sequence of Erythrobacr gangjinensis K7-2.</title>
        <authorList>
            <person name="Zhuang L."/>
            <person name="Liu Y."/>
            <person name="Shao Z."/>
        </authorList>
    </citation>
    <scope>NUCLEOTIDE SEQUENCE [LARGE SCALE GENOMIC DNA]</scope>
    <source>
        <strain evidence="4 5">K7-2</strain>
    </source>
</reference>
<dbReference type="Pfam" id="PF05036">
    <property type="entry name" value="SPOR"/>
    <property type="match status" value="1"/>
</dbReference>
<dbReference type="PANTHER" id="PTHR34183">
    <property type="entry name" value="ENDOLYTIC PEPTIDOGLYCAN TRANSGLYCOSYLASE RLPA"/>
    <property type="match status" value="1"/>
</dbReference>
<dbReference type="STRING" id="502682.BMF35_a1946"/>
<protein>
    <submittedName>
        <fullName evidence="4">Uncharacterized protein</fullName>
    </submittedName>
</protein>
<dbReference type="GO" id="GO:0042834">
    <property type="term" value="F:peptidoglycan binding"/>
    <property type="evidence" value="ECO:0007669"/>
    <property type="project" value="InterPro"/>
</dbReference>
<name>A0A0G9MWL2_9SPHN</name>
<dbReference type="PANTHER" id="PTHR34183:SF1">
    <property type="entry name" value="ENDOLYTIC PEPTIDOGLYCAN TRANSGLYCOSYLASE RLPA"/>
    <property type="match status" value="1"/>
</dbReference>
<feature type="domain" description="SPOR" evidence="3">
    <location>
        <begin position="252"/>
        <end position="314"/>
    </location>
</feature>